<dbReference type="InterPro" id="IPR013762">
    <property type="entry name" value="Integrase-like_cat_sf"/>
</dbReference>
<evidence type="ECO:0000256" key="3">
    <source>
        <dbReference type="ARBA" id="ARBA00023125"/>
    </source>
</evidence>
<evidence type="ECO:0000256" key="2">
    <source>
        <dbReference type="ARBA" id="ARBA00022908"/>
    </source>
</evidence>
<evidence type="ECO:0000259" key="6">
    <source>
        <dbReference type="PROSITE" id="PS51898"/>
    </source>
</evidence>
<evidence type="ECO:0000313" key="9">
    <source>
        <dbReference type="Proteomes" id="UP000440965"/>
    </source>
</evidence>
<gene>
    <name evidence="8" type="ORF">F9Z43_06805</name>
</gene>
<evidence type="ECO:0000256" key="1">
    <source>
        <dbReference type="ARBA" id="ARBA00008857"/>
    </source>
</evidence>
<evidence type="ECO:0000256" key="4">
    <source>
        <dbReference type="ARBA" id="ARBA00023172"/>
    </source>
</evidence>
<dbReference type="Gene3D" id="1.10.443.10">
    <property type="entry name" value="Intergrase catalytic core"/>
    <property type="match status" value="1"/>
</dbReference>
<dbReference type="InterPro" id="IPR002104">
    <property type="entry name" value="Integrase_catalytic"/>
</dbReference>
<dbReference type="EMBL" id="WEIK01000004">
    <property type="protein sequence ID" value="MVF49042.1"/>
    <property type="molecule type" value="Genomic_DNA"/>
</dbReference>
<keyword evidence="3 5" id="KW-0238">DNA-binding</keyword>
<dbReference type="Proteomes" id="UP000440965">
    <property type="component" value="Unassembled WGS sequence"/>
</dbReference>
<accession>A0A7X3JQH2</accession>
<name>A0A7X3JQH2_9PSED</name>
<dbReference type="PANTHER" id="PTHR30349:SF41">
    <property type="entry name" value="INTEGRASE_RECOMBINASE PROTEIN MJ0367-RELATED"/>
    <property type="match status" value="1"/>
</dbReference>
<proteinExistence type="inferred from homology"/>
<dbReference type="InterPro" id="IPR050090">
    <property type="entry name" value="Tyrosine_recombinase_XerCD"/>
</dbReference>
<dbReference type="PANTHER" id="PTHR30349">
    <property type="entry name" value="PHAGE INTEGRASE-RELATED"/>
    <property type="match status" value="1"/>
</dbReference>
<evidence type="ECO:0000256" key="5">
    <source>
        <dbReference type="PROSITE-ProRule" id="PRU01248"/>
    </source>
</evidence>
<sequence>MELLWSTRDLVISGRAYPGFPILLWDSMSSCTEANQFFRHYLLRANIASEKSWASVGRALFDFFSFLQAHNLDWRDVDRGEAKSLIAAYRGFCLNNCKLALNTTRQRLIYICKFYEFSLRMGWINRLPFNHEEQKNQISNSFPSHINAHSGKTLKNDALPRKHKTLPKYLGLTEIKSLLSAAENPHHRIIIRLALHTGLRRNELATFPRSYVFDPDQKKRTERNIRIRLDPTDGSGMKTKGDRVREIFISREIMSELHFYASKLRGERIAIGTPHKALFLNQMGKPYSEDGKSLNRIIADIGKRAGVDVHTHMLRHTYATHTLANLQRNPQIGIDPLVFLQRQLGHSWIQTTTTYLHLINEIADAAVLAYDDELNTDSGERDGKAQNIYKN</sequence>
<keyword evidence="4" id="KW-0233">DNA recombination</keyword>
<evidence type="ECO:0000259" key="7">
    <source>
        <dbReference type="PROSITE" id="PS51900"/>
    </source>
</evidence>
<dbReference type="Gene3D" id="1.10.150.130">
    <property type="match status" value="1"/>
</dbReference>
<dbReference type="InterPro" id="IPR010998">
    <property type="entry name" value="Integrase_recombinase_N"/>
</dbReference>
<dbReference type="AlphaFoldDB" id="A0A7X3JQH2"/>
<keyword evidence="2" id="KW-0229">DNA integration</keyword>
<dbReference type="GO" id="GO:0003677">
    <property type="term" value="F:DNA binding"/>
    <property type="evidence" value="ECO:0007669"/>
    <property type="project" value="UniProtKB-UniRule"/>
</dbReference>
<comment type="similarity">
    <text evidence="1">Belongs to the 'phage' integrase family.</text>
</comment>
<dbReference type="PROSITE" id="PS51900">
    <property type="entry name" value="CB"/>
    <property type="match status" value="1"/>
</dbReference>
<dbReference type="GO" id="GO:0015074">
    <property type="term" value="P:DNA integration"/>
    <property type="evidence" value="ECO:0007669"/>
    <property type="project" value="UniProtKB-KW"/>
</dbReference>
<reference evidence="8 9" key="1">
    <citation type="submission" date="2019-10" db="EMBL/GenBank/DDBJ databases">
        <title>XDR Pseudomonas monteilii producing IMP-16 from LCR.</title>
        <authorList>
            <person name="Ballaben A."/>
            <person name="Doi Y."/>
        </authorList>
    </citation>
    <scope>NUCLEOTIDE SEQUENCE [LARGE SCALE GENOMIC DNA]</scope>
    <source>
        <strain evidence="8 9">597/14</strain>
    </source>
</reference>
<dbReference type="InterPro" id="IPR044068">
    <property type="entry name" value="CB"/>
</dbReference>
<feature type="domain" description="Core-binding (CB)" evidence="7">
    <location>
        <begin position="28"/>
        <end position="119"/>
    </location>
</feature>
<dbReference type="SUPFAM" id="SSF56349">
    <property type="entry name" value="DNA breaking-rejoining enzymes"/>
    <property type="match status" value="1"/>
</dbReference>
<dbReference type="Pfam" id="PF00589">
    <property type="entry name" value="Phage_integrase"/>
    <property type="match status" value="1"/>
</dbReference>
<feature type="domain" description="Tyr recombinase" evidence="6">
    <location>
        <begin position="165"/>
        <end position="369"/>
    </location>
</feature>
<organism evidence="8 9">
    <name type="scientific">Pseudomonas monteilii</name>
    <dbReference type="NCBI Taxonomy" id="76759"/>
    <lineage>
        <taxon>Bacteria</taxon>
        <taxon>Pseudomonadati</taxon>
        <taxon>Pseudomonadota</taxon>
        <taxon>Gammaproteobacteria</taxon>
        <taxon>Pseudomonadales</taxon>
        <taxon>Pseudomonadaceae</taxon>
        <taxon>Pseudomonas</taxon>
    </lineage>
</organism>
<dbReference type="RefSeq" id="WP_156867052.1">
    <property type="nucleotide sequence ID" value="NZ_JBFUNT010000007.1"/>
</dbReference>
<dbReference type="GO" id="GO:0006310">
    <property type="term" value="P:DNA recombination"/>
    <property type="evidence" value="ECO:0007669"/>
    <property type="project" value="UniProtKB-KW"/>
</dbReference>
<evidence type="ECO:0000313" key="8">
    <source>
        <dbReference type="EMBL" id="MVF49042.1"/>
    </source>
</evidence>
<protein>
    <submittedName>
        <fullName evidence="8">Site-specific integrase</fullName>
    </submittedName>
</protein>
<dbReference type="PROSITE" id="PS51898">
    <property type="entry name" value="TYR_RECOMBINASE"/>
    <property type="match status" value="1"/>
</dbReference>
<dbReference type="InterPro" id="IPR011010">
    <property type="entry name" value="DNA_brk_join_enz"/>
</dbReference>
<dbReference type="CDD" id="cd00397">
    <property type="entry name" value="DNA_BRE_C"/>
    <property type="match status" value="1"/>
</dbReference>
<comment type="caution">
    <text evidence="8">The sequence shown here is derived from an EMBL/GenBank/DDBJ whole genome shotgun (WGS) entry which is preliminary data.</text>
</comment>